<keyword evidence="2" id="KW-0813">Transport</keyword>
<dbReference type="InterPro" id="IPR024671">
    <property type="entry name" value="Atg22-like"/>
</dbReference>
<keyword evidence="5 6" id="KW-0472">Membrane</keyword>
<keyword evidence="9" id="KW-1185">Reference proteome</keyword>
<dbReference type="PANTHER" id="PTHR23519:SF1">
    <property type="entry name" value="AUTOPHAGY-RELATED PROTEIN 22"/>
    <property type="match status" value="1"/>
</dbReference>
<feature type="transmembrane region" description="Helical" evidence="6">
    <location>
        <begin position="38"/>
        <end position="58"/>
    </location>
</feature>
<accession>A0ABN6MUI3</accession>
<dbReference type="Gene3D" id="1.20.1250.20">
    <property type="entry name" value="MFS general substrate transporter like domains"/>
    <property type="match status" value="1"/>
</dbReference>
<feature type="transmembrane region" description="Helical" evidence="6">
    <location>
        <begin position="125"/>
        <end position="145"/>
    </location>
</feature>
<proteinExistence type="predicted"/>
<feature type="transmembrane region" description="Helical" evidence="6">
    <location>
        <begin position="387"/>
        <end position="412"/>
    </location>
</feature>
<evidence type="ECO:0000313" key="8">
    <source>
        <dbReference type="EMBL" id="BDG03315.1"/>
    </source>
</evidence>
<evidence type="ECO:0000313" key="9">
    <source>
        <dbReference type="Proteomes" id="UP001162891"/>
    </source>
</evidence>
<keyword evidence="3 6" id="KW-0812">Transmembrane</keyword>
<dbReference type="RefSeq" id="WP_248361219.1">
    <property type="nucleotide sequence ID" value="NZ_AP025591.1"/>
</dbReference>
<gene>
    <name evidence="8" type="ORF">AMOR_23110</name>
</gene>
<dbReference type="SUPFAM" id="SSF103473">
    <property type="entry name" value="MFS general substrate transporter"/>
    <property type="match status" value="1"/>
</dbReference>
<feature type="transmembrane region" description="Helical" evidence="6">
    <location>
        <begin position="297"/>
        <end position="317"/>
    </location>
</feature>
<dbReference type="PROSITE" id="PS50850">
    <property type="entry name" value="MFS"/>
    <property type="match status" value="1"/>
</dbReference>
<feature type="transmembrane region" description="Helical" evidence="6">
    <location>
        <begin position="353"/>
        <end position="375"/>
    </location>
</feature>
<feature type="domain" description="Major facilitator superfamily (MFS) profile" evidence="7">
    <location>
        <begin position="263"/>
        <end position="457"/>
    </location>
</feature>
<evidence type="ECO:0000256" key="5">
    <source>
        <dbReference type="ARBA" id="ARBA00023136"/>
    </source>
</evidence>
<dbReference type="InterPro" id="IPR020846">
    <property type="entry name" value="MFS_dom"/>
</dbReference>
<evidence type="ECO:0000256" key="6">
    <source>
        <dbReference type="SAM" id="Phobius"/>
    </source>
</evidence>
<feature type="transmembrane region" description="Helical" evidence="6">
    <location>
        <begin position="264"/>
        <end position="285"/>
    </location>
</feature>
<dbReference type="EMBL" id="AP025591">
    <property type="protein sequence ID" value="BDG03315.1"/>
    <property type="molecule type" value="Genomic_DNA"/>
</dbReference>
<feature type="transmembrane region" description="Helical" evidence="6">
    <location>
        <begin position="101"/>
        <end position="119"/>
    </location>
</feature>
<evidence type="ECO:0000256" key="3">
    <source>
        <dbReference type="ARBA" id="ARBA00022692"/>
    </source>
</evidence>
<keyword evidence="4 6" id="KW-1133">Transmembrane helix</keyword>
<feature type="transmembrane region" description="Helical" evidence="6">
    <location>
        <begin position="329"/>
        <end position="347"/>
    </location>
</feature>
<comment type="subcellular location">
    <subcellularLocation>
        <location evidence="1">Endomembrane system</location>
        <topology evidence="1">Multi-pass membrane protein</topology>
    </subcellularLocation>
</comment>
<organism evidence="8 9">
    <name type="scientific">Anaeromyxobacter oryzae</name>
    <dbReference type="NCBI Taxonomy" id="2918170"/>
    <lineage>
        <taxon>Bacteria</taxon>
        <taxon>Pseudomonadati</taxon>
        <taxon>Myxococcota</taxon>
        <taxon>Myxococcia</taxon>
        <taxon>Myxococcales</taxon>
        <taxon>Cystobacterineae</taxon>
        <taxon>Anaeromyxobacteraceae</taxon>
        <taxon>Anaeromyxobacter</taxon>
    </lineage>
</organism>
<evidence type="ECO:0000256" key="2">
    <source>
        <dbReference type="ARBA" id="ARBA00022448"/>
    </source>
</evidence>
<dbReference type="Pfam" id="PF11700">
    <property type="entry name" value="ATG22"/>
    <property type="match status" value="1"/>
</dbReference>
<feature type="transmembrane region" description="Helical" evidence="6">
    <location>
        <begin position="70"/>
        <end position="89"/>
    </location>
</feature>
<sequence length="457" mass="47372">MRPAETSGPQASPAGWLDRLGLGRPELRAWALYDCANSAAVTSIVTAIFPVYFGAVAGADLPPALTTERYAVATTIALVVVAALAPLLGTVADLRPWKKPLLSAFAAVGIAGTAAMALVGKGDWLLGAALLVVVNVGLMGSFVFYDALLPHVAREDELDRVSSAGYAVGYLGGGALLAVQLLAILRPAWFGLPHGPGLSSAQATLPTRLSFLSVAIWWAVFTIPLLRRVREPAAAAEGDGAPVLRLAFSRLARTARTLRAYPQAALMLLAFLVYNDGIGTIIRMATIYGTELGLPSGALIAAILLVQFIGIPFAFLFGMVAHRVGAKRAVTGGLVVYTAVAVLGYFTTTAVHFFALAILVGIVQGGTQALSRSLFASLVPRRLSGEFFGFFAVVEKVAGIFGPGIYAVTIALTGSSRGAILSVIAFFAVGAALLLRVDVEAGRRAAEAGEASAARPG</sequence>
<protein>
    <submittedName>
        <fullName evidence="8">MFS transporter</fullName>
    </submittedName>
</protein>
<evidence type="ECO:0000256" key="1">
    <source>
        <dbReference type="ARBA" id="ARBA00004127"/>
    </source>
</evidence>
<evidence type="ECO:0000259" key="7">
    <source>
        <dbReference type="PROSITE" id="PS50850"/>
    </source>
</evidence>
<dbReference type="InterPro" id="IPR050495">
    <property type="entry name" value="ATG22/LtaA_families"/>
</dbReference>
<feature type="transmembrane region" description="Helical" evidence="6">
    <location>
        <begin position="166"/>
        <end position="189"/>
    </location>
</feature>
<dbReference type="PANTHER" id="PTHR23519">
    <property type="entry name" value="AUTOPHAGY-RELATED PROTEIN 22"/>
    <property type="match status" value="1"/>
</dbReference>
<reference evidence="9" key="1">
    <citation type="journal article" date="2022" name="Int. J. Syst. Evol. Microbiol.">
        <title>Anaeromyxobacter oryzae sp. nov., Anaeromyxobacter diazotrophicus sp. nov. and Anaeromyxobacter paludicola sp. nov., isolated from paddy soils.</title>
        <authorList>
            <person name="Itoh H."/>
            <person name="Xu Z."/>
            <person name="Mise K."/>
            <person name="Masuda Y."/>
            <person name="Ushijima N."/>
            <person name="Hayakawa C."/>
            <person name="Shiratori Y."/>
            <person name="Senoo K."/>
        </authorList>
    </citation>
    <scope>NUCLEOTIDE SEQUENCE [LARGE SCALE GENOMIC DNA]</scope>
    <source>
        <strain evidence="9">Red232</strain>
    </source>
</reference>
<feature type="transmembrane region" description="Helical" evidence="6">
    <location>
        <begin position="209"/>
        <end position="226"/>
    </location>
</feature>
<name>A0ABN6MUI3_9BACT</name>
<evidence type="ECO:0000256" key="4">
    <source>
        <dbReference type="ARBA" id="ARBA00022989"/>
    </source>
</evidence>
<dbReference type="Proteomes" id="UP001162891">
    <property type="component" value="Chromosome"/>
</dbReference>
<feature type="transmembrane region" description="Helical" evidence="6">
    <location>
        <begin position="418"/>
        <end position="435"/>
    </location>
</feature>
<dbReference type="InterPro" id="IPR036259">
    <property type="entry name" value="MFS_trans_sf"/>
</dbReference>